<reference evidence="2" key="1">
    <citation type="journal article" date="2023" name="Nat. Plants">
        <title>Single-cell RNA sequencing provides a high-resolution roadmap for understanding the multicellular compartmentation of specialized metabolism.</title>
        <authorList>
            <person name="Sun S."/>
            <person name="Shen X."/>
            <person name="Li Y."/>
            <person name="Li Y."/>
            <person name="Wang S."/>
            <person name="Li R."/>
            <person name="Zhang H."/>
            <person name="Shen G."/>
            <person name="Guo B."/>
            <person name="Wei J."/>
            <person name="Xu J."/>
            <person name="St-Pierre B."/>
            <person name="Chen S."/>
            <person name="Sun C."/>
        </authorList>
    </citation>
    <scope>NUCLEOTIDE SEQUENCE [LARGE SCALE GENOMIC DNA]</scope>
</reference>
<evidence type="ECO:0000313" key="2">
    <source>
        <dbReference type="Proteomes" id="UP001060085"/>
    </source>
</evidence>
<dbReference type="Proteomes" id="UP001060085">
    <property type="component" value="Linkage Group LG05"/>
</dbReference>
<proteinExistence type="predicted"/>
<gene>
    <name evidence="1" type="ORF">M9H77_24604</name>
</gene>
<evidence type="ECO:0000313" key="1">
    <source>
        <dbReference type="EMBL" id="KAI5665281.1"/>
    </source>
</evidence>
<comment type="caution">
    <text evidence="1">The sequence shown here is derived from an EMBL/GenBank/DDBJ whole genome shotgun (WGS) entry which is preliminary data.</text>
</comment>
<sequence>MSGMKIGKASCIPRLSLFLILVLSFLRPAWCANGDDDDDGRSNKPGAQSLVTSLIYSQISNLTKIFHEDITQTLGYCIKDVDADLNGAFKFSNNLGFLDNCVRQTKDVTQRICTAAEMKFYFSSFMEKKSGEAQILKPNRNCNLTYWISGCEPGWASSVPENVKVDIKNAKVIPERSHDSQPCCEGFFCPRGLTCMIPCPLGSYCPRAKLNKTTGICDPYKYQLPPGKENHTCGGADLWASVTSSEEIFCSAGSFCPTTTKKIFCSKGHYCRMGSTGEKACVKLSTCNPHTDVQDLHAFGFLLIGALSFALSIIYNCSDQVINTRYKRLAKSREAAARSARETAQARERWSTAKNVAKKGALGLQQQLSRTFSRKTTSKQAEILPPKAPTNSNLPLQSAKKKEPGHLTKMLQSLENDHENPVGFHVEIGDRNIKKQAPRAKQLHTKSQIFKYAYGQLEKEKAMEAKNQNLTFSGVISMATDTDVRTRPTIEVDFKDLTLTLRGKNIHLMRSVTGKLSPGRISAVMGPSGAGKTTFLSAVCGKITGCNMSGSILINGRPDPIQSYKKIVGFVPQDDIVHGNLTVEENLRFSARCRLAVDLPKADKVLVVERVIESLGLQGIRDSLVGTVAKRGISGGQRKRVNVGVEMVMEPSLLILDEPTSGLDSSSSNLLLKALRREALEGVNICMVVHQPSYTLYKMFDDLILLAKGGLTVYHGPVKNVEEYFAGIGINLPERANPPDHLIDILEGIVKPGGGLSVQQLPVRWMLHNGYSVPHDMMKLLDQTGSSSKAVNLGDNDVQPFVGTTWQEKQDQRHLNTSKPHDLSNRITPGVLRQYRYYLGRISKQQLREANLQAVDYLILLLAGACLGTLSKVKGDTFGYRGYMYTVIAVSLLCKVAALRSFTLDKLEYWRERASGISSLAYFLSKDTFDLFNIVVKPLVFLSMFYFFNNPRSTFADNYVVLLCLVYCVTGIAYVFAITLEPGPAQLWCVLLPVVLTLIATQDPDDKIGKIVANYCYPKWALEAFVIANAQRYSGVWLITRCGTLLELQFSVHHWTHCLGFLILSGVGSRLLAFWCLLKYGKK</sequence>
<keyword evidence="2" id="KW-1185">Reference proteome</keyword>
<protein>
    <submittedName>
        <fullName evidence="1">Uncharacterized protein</fullName>
    </submittedName>
</protein>
<accession>A0ACC0B0E4</accession>
<name>A0ACC0B0E4_CATRO</name>
<dbReference type="EMBL" id="CM044705">
    <property type="protein sequence ID" value="KAI5665281.1"/>
    <property type="molecule type" value="Genomic_DNA"/>
</dbReference>
<organism evidence="1 2">
    <name type="scientific">Catharanthus roseus</name>
    <name type="common">Madagascar periwinkle</name>
    <name type="synonym">Vinca rosea</name>
    <dbReference type="NCBI Taxonomy" id="4058"/>
    <lineage>
        <taxon>Eukaryota</taxon>
        <taxon>Viridiplantae</taxon>
        <taxon>Streptophyta</taxon>
        <taxon>Embryophyta</taxon>
        <taxon>Tracheophyta</taxon>
        <taxon>Spermatophyta</taxon>
        <taxon>Magnoliopsida</taxon>
        <taxon>eudicotyledons</taxon>
        <taxon>Gunneridae</taxon>
        <taxon>Pentapetalae</taxon>
        <taxon>asterids</taxon>
        <taxon>lamiids</taxon>
        <taxon>Gentianales</taxon>
        <taxon>Apocynaceae</taxon>
        <taxon>Rauvolfioideae</taxon>
        <taxon>Vinceae</taxon>
        <taxon>Catharanthinae</taxon>
        <taxon>Catharanthus</taxon>
    </lineage>
</organism>